<keyword evidence="6 7" id="KW-0472">Membrane</keyword>
<protein>
    <submittedName>
        <fullName evidence="8">Paraquat-inducible protein A</fullName>
    </submittedName>
</protein>
<dbReference type="AlphaFoldDB" id="A0A081KH07"/>
<evidence type="ECO:0000256" key="3">
    <source>
        <dbReference type="ARBA" id="ARBA00022519"/>
    </source>
</evidence>
<comment type="caution">
    <text evidence="8">The sequence shown here is derived from an EMBL/GenBank/DDBJ whole genome shotgun (WGS) entry which is preliminary data.</text>
</comment>
<keyword evidence="4 7" id="KW-0812">Transmembrane</keyword>
<keyword evidence="2" id="KW-1003">Cell membrane</keyword>
<accession>A0A081KH07</accession>
<evidence type="ECO:0000256" key="1">
    <source>
        <dbReference type="ARBA" id="ARBA00004533"/>
    </source>
</evidence>
<name>A0A081KH07_9GAMM</name>
<proteinExistence type="predicted"/>
<dbReference type="eggNOG" id="COG2995">
    <property type="taxonomic scope" value="Bacteria"/>
</dbReference>
<evidence type="ECO:0000256" key="5">
    <source>
        <dbReference type="ARBA" id="ARBA00022989"/>
    </source>
</evidence>
<keyword evidence="5 7" id="KW-1133">Transmembrane helix</keyword>
<evidence type="ECO:0000256" key="7">
    <source>
        <dbReference type="SAM" id="Phobius"/>
    </source>
</evidence>
<dbReference type="STRING" id="305900.GV64_24315"/>
<dbReference type="InterPro" id="IPR051800">
    <property type="entry name" value="PqiA-PqiB_transport"/>
</dbReference>
<keyword evidence="3" id="KW-0997">Cell inner membrane</keyword>
<evidence type="ECO:0000313" key="8">
    <source>
        <dbReference type="EMBL" id="KEI73433.1"/>
    </source>
</evidence>
<keyword evidence="9" id="KW-1185">Reference proteome</keyword>
<dbReference type="Proteomes" id="UP000027997">
    <property type="component" value="Unassembled WGS sequence"/>
</dbReference>
<dbReference type="InterPro" id="IPR007498">
    <property type="entry name" value="PqiA-like"/>
</dbReference>
<dbReference type="PANTHER" id="PTHR30462">
    <property type="entry name" value="INTERMEMBRANE TRANSPORT PROTEIN PQIB-RELATED"/>
    <property type="match status" value="1"/>
</dbReference>
<comment type="subcellular location">
    <subcellularLocation>
        <location evidence="1">Cell inner membrane</location>
    </subcellularLocation>
</comment>
<evidence type="ECO:0000256" key="2">
    <source>
        <dbReference type="ARBA" id="ARBA00022475"/>
    </source>
</evidence>
<evidence type="ECO:0000256" key="6">
    <source>
        <dbReference type="ARBA" id="ARBA00023136"/>
    </source>
</evidence>
<sequence>MNGIDLGLKLCLVCYLACPESQKRCYRCGGRVRMRRQNSIARCWALTLAAALLYIPANTLPMMSISWLGQGGEPDTIMSGVIKLIENDMLMIAAVVFIASILIPLLKLLGMAVLLLSIQSGYEMGLGIRQKIRLYRVISWIGRWSMLDIFIISLLAGLIQFGQLGQVEPGAGAWAFAAVVTLTMLASNSFDPRLLWDNQRLSQRVEKSDCTGGAAE</sequence>
<evidence type="ECO:0000313" key="9">
    <source>
        <dbReference type="Proteomes" id="UP000027997"/>
    </source>
</evidence>
<feature type="transmembrane region" description="Helical" evidence="7">
    <location>
        <begin position="43"/>
        <end position="69"/>
    </location>
</feature>
<feature type="transmembrane region" description="Helical" evidence="7">
    <location>
        <begin position="137"/>
        <end position="159"/>
    </location>
</feature>
<feature type="transmembrane region" description="Helical" evidence="7">
    <location>
        <begin position="89"/>
        <end position="116"/>
    </location>
</feature>
<reference evidence="8 9" key="1">
    <citation type="submission" date="2014-06" db="EMBL/GenBank/DDBJ databases">
        <title>Whole Genome Sequences of Three Symbiotic Endozoicomonas Bacteria.</title>
        <authorList>
            <person name="Neave M.J."/>
            <person name="Apprill A."/>
            <person name="Voolstra C.R."/>
        </authorList>
    </citation>
    <scope>NUCLEOTIDE SEQUENCE [LARGE SCALE GENOMIC DNA]</scope>
    <source>
        <strain evidence="8 9">DSM 22380</strain>
    </source>
</reference>
<dbReference type="Pfam" id="PF04403">
    <property type="entry name" value="PqiA"/>
    <property type="match status" value="1"/>
</dbReference>
<gene>
    <name evidence="8" type="ORF">GV64_24315</name>
</gene>
<feature type="transmembrane region" description="Helical" evidence="7">
    <location>
        <begin position="171"/>
        <end position="190"/>
    </location>
</feature>
<dbReference type="RefSeq" id="WP_020582454.1">
    <property type="nucleotide sequence ID" value="NZ_JOJP01000001.1"/>
</dbReference>
<dbReference type="PANTHER" id="PTHR30462:SF3">
    <property type="entry name" value="INTERMEMBRANE TRANSPORT PROTEIN PQIA"/>
    <property type="match status" value="1"/>
</dbReference>
<organism evidence="8 9">
    <name type="scientific">Endozoicomonas elysicola</name>
    <dbReference type="NCBI Taxonomy" id="305900"/>
    <lineage>
        <taxon>Bacteria</taxon>
        <taxon>Pseudomonadati</taxon>
        <taxon>Pseudomonadota</taxon>
        <taxon>Gammaproteobacteria</taxon>
        <taxon>Oceanospirillales</taxon>
        <taxon>Endozoicomonadaceae</taxon>
        <taxon>Endozoicomonas</taxon>
    </lineage>
</organism>
<dbReference type="GO" id="GO:0005886">
    <property type="term" value="C:plasma membrane"/>
    <property type="evidence" value="ECO:0007669"/>
    <property type="project" value="UniProtKB-SubCell"/>
</dbReference>
<evidence type="ECO:0000256" key="4">
    <source>
        <dbReference type="ARBA" id="ARBA00022692"/>
    </source>
</evidence>
<dbReference type="EMBL" id="JOJP01000001">
    <property type="protein sequence ID" value="KEI73433.1"/>
    <property type="molecule type" value="Genomic_DNA"/>
</dbReference>